<evidence type="ECO:0000313" key="1">
    <source>
        <dbReference type="EMBL" id="EXM17574.1"/>
    </source>
</evidence>
<gene>
    <name evidence="1" type="ORF">FOTG_14265</name>
</gene>
<dbReference type="EMBL" id="KK035214">
    <property type="protein sequence ID" value="EXM17574.1"/>
    <property type="molecule type" value="Genomic_DNA"/>
</dbReference>
<protein>
    <submittedName>
        <fullName evidence="1">Uncharacterized protein</fullName>
    </submittedName>
</protein>
<dbReference type="OrthoDB" id="10272477at2759"/>
<name>X0KVB6_FUSOX</name>
<reference evidence="1" key="1">
    <citation type="submission" date="2011-11" db="EMBL/GenBank/DDBJ databases">
        <title>The Genome Sequence of Fusarium oxysporum Cotton.</title>
        <authorList>
            <consortium name="The Broad Institute Genome Sequencing Platform"/>
            <person name="Ma L.-J."/>
            <person name="Gale L.R."/>
            <person name="Schwartz D.C."/>
            <person name="Zhou S."/>
            <person name="Corby-Kistler H."/>
            <person name="Young S.K."/>
            <person name="Zeng Q."/>
            <person name="Gargeya S."/>
            <person name="Fitzgerald M."/>
            <person name="Haas B."/>
            <person name="Abouelleil A."/>
            <person name="Alvarado L."/>
            <person name="Arachchi H.M."/>
            <person name="Berlin A."/>
            <person name="Brown A."/>
            <person name="Chapman S.B."/>
            <person name="Chen Z."/>
            <person name="Dunbar C."/>
            <person name="Freedman E."/>
            <person name="Gearin G."/>
            <person name="Goldberg J."/>
            <person name="Griggs A."/>
            <person name="Gujja S."/>
            <person name="Heiman D."/>
            <person name="Howarth C."/>
            <person name="Larson L."/>
            <person name="Lui A."/>
            <person name="MacDonald P.J.P."/>
            <person name="Montmayeur A."/>
            <person name="Murphy C."/>
            <person name="Neiman D."/>
            <person name="Pearson M."/>
            <person name="Priest M."/>
            <person name="Roberts A."/>
            <person name="Saif S."/>
            <person name="Shea T."/>
            <person name="Shenoy N."/>
            <person name="Sisk P."/>
            <person name="Stolte C."/>
            <person name="Sykes S."/>
            <person name="Wortman J."/>
            <person name="Nusbaum C."/>
            <person name="Birren B."/>
        </authorList>
    </citation>
    <scope>NUCLEOTIDE SEQUENCE [LARGE SCALE GENOMIC DNA]</scope>
    <source>
        <strain evidence="1">25433</strain>
    </source>
</reference>
<proteinExistence type="predicted"/>
<organism evidence="1">
    <name type="scientific">Fusarium oxysporum f. sp. vasinfectum 25433</name>
    <dbReference type="NCBI Taxonomy" id="1089449"/>
    <lineage>
        <taxon>Eukaryota</taxon>
        <taxon>Fungi</taxon>
        <taxon>Dikarya</taxon>
        <taxon>Ascomycota</taxon>
        <taxon>Pezizomycotina</taxon>
        <taxon>Sordariomycetes</taxon>
        <taxon>Hypocreomycetidae</taxon>
        <taxon>Hypocreales</taxon>
        <taxon>Nectriaceae</taxon>
        <taxon>Fusarium</taxon>
        <taxon>Fusarium oxysporum species complex</taxon>
    </lineage>
</organism>
<reference evidence="1" key="2">
    <citation type="submission" date="2014-03" db="EMBL/GenBank/DDBJ databases">
        <title>The Genome Annotation of Fusarium oxysporum Cotton.</title>
        <authorList>
            <consortium name="The Broad Institute Genomics Platform"/>
            <person name="Ma L.-J."/>
            <person name="Corby-Kistler H."/>
            <person name="Broz K."/>
            <person name="Gale L.R."/>
            <person name="Jonkers W."/>
            <person name="O'Donnell K."/>
            <person name="Ploetz R."/>
            <person name="Steinberg C."/>
            <person name="Schwartz D.C."/>
            <person name="VanEtten H."/>
            <person name="Zhou S."/>
            <person name="Young S.K."/>
            <person name="Zeng Q."/>
            <person name="Gargeya S."/>
            <person name="Fitzgerald M."/>
            <person name="Abouelleil A."/>
            <person name="Alvarado L."/>
            <person name="Chapman S.B."/>
            <person name="Gainer-Dewar J."/>
            <person name="Goldberg J."/>
            <person name="Griggs A."/>
            <person name="Gujja S."/>
            <person name="Hansen M."/>
            <person name="Howarth C."/>
            <person name="Imamovic A."/>
            <person name="Ireland A."/>
            <person name="Larimer J."/>
            <person name="McCowan C."/>
            <person name="Murphy C."/>
            <person name="Pearson M."/>
            <person name="Poon T.W."/>
            <person name="Priest M."/>
            <person name="Roberts A."/>
            <person name="Saif S."/>
            <person name="Shea T."/>
            <person name="Sykes S."/>
            <person name="Wortman J."/>
            <person name="Nusbaum C."/>
            <person name="Birren B."/>
        </authorList>
    </citation>
    <scope>NUCLEOTIDE SEQUENCE</scope>
    <source>
        <strain evidence="1">25433</strain>
    </source>
</reference>
<accession>X0KVB6</accession>
<dbReference type="Proteomes" id="UP000030701">
    <property type="component" value="Unassembled WGS sequence"/>
</dbReference>
<sequence length="109" mass="12473">MSDLFHKPFIATKNRKANIRPCCTCKDNMDVLIATVQWPCQGWSDFISKQSGDMLQESEKLFSPTGQKLAIGSDSERVENVFLKDEMRITDVLVLERLAMKGGWKNELY</sequence>
<dbReference type="AlphaFoldDB" id="X0KVB6"/>
<dbReference type="HOGENOM" id="CLU_174182_0_0_1"/>